<evidence type="ECO:0000313" key="2">
    <source>
        <dbReference type="EMBL" id="WUV45658.1"/>
    </source>
</evidence>
<proteinExistence type="predicted"/>
<dbReference type="RefSeq" id="WP_329409098.1">
    <property type="nucleotide sequence ID" value="NZ_CP109441.1"/>
</dbReference>
<keyword evidence="3" id="KW-1185">Reference proteome</keyword>
<accession>A0ABZ1YRC6</accession>
<name>A0ABZ1YRC6_9NOCA</name>
<gene>
    <name evidence="2" type="ORF">OG563_42310</name>
</gene>
<dbReference type="InterPro" id="IPR002878">
    <property type="entry name" value="ChsH2_C"/>
</dbReference>
<dbReference type="EMBL" id="CP109441">
    <property type="protein sequence ID" value="WUV45658.1"/>
    <property type="molecule type" value="Genomic_DNA"/>
</dbReference>
<dbReference type="Pfam" id="PF01796">
    <property type="entry name" value="OB_ChsH2_C"/>
    <property type="match status" value="1"/>
</dbReference>
<feature type="domain" description="ChsH2 C-terminal OB-fold" evidence="1">
    <location>
        <begin position="43"/>
        <end position="110"/>
    </location>
</feature>
<dbReference type="Proteomes" id="UP001432062">
    <property type="component" value="Chromosome"/>
</dbReference>
<dbReference type="InterPro" id="IPR012340">
    <property type="entry name" value="NA-bd_OB-fold"/>
</dbReference>
<organism evidence="2 3">
    <name type="scientific">Nocardia vinacea</name>
    <dbReference type="NCBI Taxonomy" id="96468"/>
    <lineage>
        <taxon>Bacteria</taxon>
        <taxon>Bacillati</taxon>
        <taxon>Actinomycetota</taxon>
        <taxon>Actinomycetes</taxon>
        <taxon>Mycobacteriales</taxon>
        <taxon>Nocardiaceae</taxon>
        <taxon>Nocardia</taxon>
    </lineage>
</organism>
<evidence type="ECO:0000313" key="3">
    <source>
        <dbReference type="Proteomes" id="UP001432062"/>
    </source>
</evidence>
<reference evidence="2" key="1">
    <citation type="submission" date="2022-10" db="EMBL/GenBank/DDBJ databases">
        <title>The complete genomes of actinobacterial strains from the NBC collection.</title>
        <authorList>
            <person name="Joergensen T.S."/>
            <person name="Alvarez Arevalo M."/>
            <person name="Sterndorff E.B."/>
            <person name="Faurdal D."/>
            <person name="Vuksanovic O."/>
            <person name="Mourched A.-S."/>
            <person name="Charusanti P."/>
            <person name="Shaw S."/>
            <person name="Blin K."/>
            <person name="Weber T."/>
        </authorList>
    </citation>
    <scope>NUCLEOTIDE SEQUENCE</scope>
    <source>
        <strain evidence="2">NBC_01482</strain>
    </source>
</reference>
<dbReference type="SUPFAM" id="SSF50249">
    <property type="entry name" value="Nucleic acid-binding proteins"/>
    <property type="match status" value="1"/>
</dbReference>
<sequence>MTNQVVVAEGLFTWPDDEPRLIASERDGVLSFPGRPGEQRHLLGRYGTLWAFTTQQFRPPSPPYDGDDTAETFRPYALGYVELPGELLVQGRIAEADPARLRVGQPMRVCVFPYTTRPDGTEVLTYGFEPVPGEFGDEQEAR</sequence>
<evidence type="ECO:0000259" key="1">
    <source>
        <dbReference type="Pfam" id="PF01796"/>
    </source>
</evidence>
<protein>
    <submittedName>
        <fullName evidence="2">OB-fold domain-containing protein</fullName>
    </submittedName>
</protein>